<sequence>MKPLYALTLAAFVTANPIPLSPQNDTVTCARIESRATGLTSKEFTRGGCRDIIFIYARGSTQLGNMGDQPGPQTSDGLKRKYSDRSVATEGVDYPALLTTNLEPGGADPRDAAVMKKLLTDAATKCPGAKIVAGGYSQGGAMGHRAIEGLSDDVKSRIVGVVFFGDTQNQQDRGQIPKFPKGKVKIICNGPDDICRGTLNVKPAHLDYARRAPEAVDFLVGKIGSA</sequence>
<dbReference type="InterPro" id="IPR029058">
    <property type="entry name" value="AB_hydrolase_fold"/>
</dbReference>
<dbReference type="SUPFAM" id="SSF53474">
    <property type="entry name" value="alpha/beta-Hydrolases"/>
    <property type="match status" value="1"/>
</dbReference>
<name>A0A4R8TB98_9PEZI</name>
<dbReference type="AlphaFoldDB" id="A0A4R8TB98"/>
<evidence type="ECO:0000313" key="15">
    <source>
        <dbReference type="EMBL" id="TEA14531.1"/>
    </source>
</evidence>
<dbReference type="PRINTS" id="PR00129">
    <property type="entry name" value="CUTINASE"/>
</dbReference>
<keyword evidence="8" id="KW-0843">Virulence</keyword>
<dbReference type="EC" id="3.1.1.74" evidence="3 13"/>
<feature type="disulfide bond" evidence="12">
    <location>
        <begin position="49"/>
        <end position="126"/>
    </location>
</feature>
<feature type="active site" evidence="11">
    <location>
        <position position="192"/>
    </location>
</feature>
<comment type="similarity">
    <text evidence="2 13">Belongs to the cutinase family.</text>
</comment>
<evidence type="ECO:0000256" key="2">
    <source>
        <dbReference type="ARBA" id="ARBA00007534"/>
    </source>
</evidence>
<evidence type="ECO:0000256" key="7">
    <source>
        <dbReference type="ARBA" id="ARBA00022801"/>
    </source>
</evidence>
<comment type="caution">
    <text evidence="15">The sequence shown here is derived from an EMBL/GenBank/DDBJ whole genome shotgun (WGS) entry which is preliminary data.</text>
</comment>
<dbReference type="InterPro" id="IPR000675">
    <property type="entry name" value="Cutinase/axe"/>
</dbReference>
<dbReference type="GO" id="GO:0016052">
    <property type="term" value="P:carbohydrate catabolic process"/>
    <property type="evidence" value="ECO:0007669"/>
    <property type="project" value="TreeGrafter"/>
</dbReference>
<organism evidence="15 16">
    <name type="scientific">Colletotrichum sidae</name>
    <dbReference type="NCBI Taxonomy" id="1347389"/>
    <lineage>
        <taxon>Eukaryota</taxon>
        <taxon>Fungi</taxon>
        <taxon>Dikarya</taxon>
        <taxon>Ascomycota</taxon>
        <taxon>Pezizomycotina</taxon>
        <taxon>Sordariomycetes</taxon>
        <taxon>Hypocreomycetidae</taxon>
        <taxon>Glomerellales</taxon>
        <taxon>Glomerellaceae</taxon>
        <taxon>Colletotrichum</taxon>
        <taxon>Colletotrichum orbiculare species complex</taxon>
    </lineage>
</organism>
<keyword evidence="7 13" id="KW-0378">Hydrolase</keyword>
<feature type="signal peptide" evidence="14">
    <location>
        <begin position="1"/>
        <end position="15"/>
    </location>
</feature>
<dbReference type="InterPro" id="IPR043579">
    <property type="entry name" value="CUTINASE_2"/>
</dbReference>
<evidence type="ECO:0000256" key="4">
    <source>
        <dbReference type="ARBA" id="ARBA00022487"/>
    </source>
</evidence>
<accession>A0A4R8TB98</accession>
<evidence type="ECO:0000256" key="9">
    <source>
        <dbReference type="ARBA" id="ARBA00023157"/>
    </source>
</evidence>
<evidence type="ECO:0000256" key="1">
    <source>
        <dbReference type="ARBA" id="ARBA00004613"/>
    </source>
</evidence>
<feature type="disulfide bond" evidence="12">
    <location>
        <begin position="188"/>
        <end position="195"/>
    </location>
</feature>
<comment type="function">
    <text evidence="13">Catalyzes the hydrolysis of complex carboxylic polyesters found in the cell wall of plants. Degrades cutin, a macromolecule that forms the structure of the plant cuticle.</text>
</comment>
<dbReference type="PROSITE" id="PS00155">
    <property type="entry name" value="CUTINASE_1"/>
    <property type="match status" value="1"/>
</dbReference>
<feature type="active site" description="Proton donor/acceptor" evidence="11">
    <location>
        <position position="205"/>
    </location>
</feature>
<evidence type="ECO:0000256" key="11">
    <source>
        <dbReference type="PIRSR" id="PIRSR611150-1"/>
    </source>
</evidence>
<evidence type="ECO:0000313" key="16">
    <source>
        <dbReference type="Proteomes" id="UP000295604"/>
    </source>
</evidence>
<evidence type="ECO:0000256" key="10">
    <source>
        <dbReference type="ARBA" id="ARBA00034045"/>
    </source>
</evidence>
<evidence type="ECO:0000256" key="13">
    <source>
        <dbReference type="RuleBase" id="RU361263"/>
    </source>
</evidence>
<dbReference type="PANTHER" id="PTHR48250:SF3">
    <property type="entry name" value="CUTINASE 1-RELATED"/>
    <property type="match status" value="1"/>
</dbReference>
<dbReference type="Gene3D" id="3.40.50.1820">
    <property type="entry name" value="alpha/beta hydrolase"/>
    <property type="match status" value="1"/>
</dbReference>
<comment type="catalytic activity">
    <reaction evidence="10 13">
        <text>cutin + H2O = cutin monomers.</text>
        <dbReference type="EC" id="3.1.1.74"/>
    </reaction>
</comment>
<evidence type="ECO:0000256" key="5">
    <source>
        <dbReference type="ARBA" id="ARBA00022525"/>
    </source>
</evidence>
<dbReference type="GO" id="GO:0050525">
    <property type="term" value="F:cutinase activity"/>
    <property type="evidence" value="ECO:0007669"/>
    <property type="project" value="UniProtKB-UniRule"/>
</dbReference>
<evidence type="ECO:0000256" key="12">
    <source>
        <dbReference type="PIRSR" id="PIRSR611150-2"/>
    </source>
</evidence>
<protein>
    <recommendedName>
        <fullName evidence="3 13">Cutinase</fullName>
        <ecNumber evidence="3 13">3.1.1.74</ecNumber>
    </recommendedName>
</protein>
<evidence type="ECO:0000256" key="8">
    <source>
        <dbReference type="ARBA" id="ARBA00023026"/>
    </source>
</evidence>
<keyword evidence="16" id="KW-1185">Reference proteome</keyword>
<evidence type="ECO:0000256" key="6">
    <source>
        <dbReference type="ARBA" id="ARBA00022729"/>
    </source>
</evidence>
<keyword evidence="6 14" id="KW-0732">Signal</keyword>
<proteinExistence type="inferred from homology"/>
<dbReference type="PANTHER" id="PTHR48250">
    <property type="entry name" value="CUTINASE 2-RELATED"/>
    <property type="match status" value="1"/>
</dbReference>
<keyword evidence="5 13" id="KW-0964">Secreted</keyword>
<dbReference type="Proteomes" id="UP000295604">
    <property type="component" value="Unassembled WGS sequence"/>
</dbReference>
<reference evidence="15 16" key="1">
    <citation type="submission" date="2018-11" db="EMBL/GenBank/DDBJ databases">
        <title>Genome sequence and assembly of Colletotrichum sidae.</title>
        <authorList>
            <person name="Gan P."/>
            <person name="Shirasu K."/>
        </authorList>
    </citation>
    <scope>NUCLEOTIDE SEQUENCE [LARGE SCALE GENOMIC DNA]</scope>
    <source>
        <strain evidence="15 16">CBS 518.97</strain>
    </source>
</reference>
<keyword evidence="9 12" id="KW-1015">Disulfide bond</keyword>
<dbReference type="SMART" id="SM01110">
    <property type="entry name" value="Cutinase"/>
    <property type="match status" value="1"/>
</dbReference>
<dbReference type="PROSITE" id="PS00931">
    <property type="entry name" value="CUTINASE_2"/>
    <property type="match status" value="1"/>
</dbReference>
<evidence type="ECO:0000256" key="14">
    <source>
        <dbReference type="SAM" id="SignalP"/>
    </source>
</evidence>
<comment type="subcellular location">
    <subcellularLocation>
        <location evidence="1 13">Secreted</location>
    </subcellularLocation>
</comment>
<feature type="active site" description="Nucleophile" evidence="11">
    <location>
        <position position="137"/>
    </location>
</feature>
<dbReference type="InterPro" id="IPR011150">
    <property type="entry name" value="Cutinase_monf"/>
</dbReference>
<dbReference type="GO" id="GO:0005576">
    <property type="term" value="C:extracellular region"/>
    <property type="evidence" value="ECO:0007669"/>
    <property type="project" value="UniProtKB-SubCell"/>
</dbReference>
<dbReference type="EMBL" id="QAPF01000160">
    <property type="protein sequence ID" value="TEA14531.1"/>
    <property type="molecule type" value="Genomic_DNA"/>
</dbReference>
<feature type="chain" id="PRO_5020202073" description="Cutinase" evidence="14">
    <location>
        <begin position="16"/>
        <end position="226"/>
    </location>
</feature>
<gene>
    <name evidence="15" type="ORF">C8034_v003448</name>
</gene>
<evidence type="ECO:0000256" key="3">
    <source>
        <dbReference type="ARBA" id="ARBA00013095"/>
    </source>
</evidence>
<dbReference type="InterPro" id="IPR043580">
    <property type="entry name" value="CUTINASE_1"/>
</dbReference>
<keyword evidence="4 13" id="KW-0719">Serine esterase</keyword>
<dbReference type="Pfam" id="PF01083">
    <property type="entry name" value="Cutinase"/>
    <property type="match status" value="1"/>
</dbReference>